<keyword evidence="6 14" id="KW-0479">Metal-binding</keyword>
<comment type="function">
    <text evidence="2 15">This enzyme scavenges exogenous and endogenous cytidine and 2'-deoxycytidine for UMP synthesis.</text>
</comment>
<keyword evidence="8 14" id="KW-0862">Zinc</keyword>
<feature type="binding site" evidence="13">
    <location>
        <begin position="100"/>
        <end position="106"/>
    </location>
    <ligand>
        <name>substrate</name>
    </ligand>
</feature>
<evidence type="ECO:0000313" key="18">
    <source>
        <dbReference type="Proteomes" id="UP000541636"/>
    </source>
</evidence>
<feature type="binding site" evidence="14">
    <location>
        <position position="149"/>
    </location>
    <ligand>
        <name>Zn(2+)</name>
        <dbReference type="ChEBI" id="CHEBI:29105"/>
        <note>catalytic</note>
    </ligand>
</feature>
<evidence type="ECO:0000256" key="13">
    <source>
        <dbReference type="PIRSR" id="PIRSR606262-2"/>
    </source>
</evidence>
<dbReference type="InterPro" id="IPR016192">
    <property type="entry name" value="APOBEC/CMP_deaminase_Zn-bd"/>
</dbReference>
<dbReference type="PANTHER" id="PTHR11644:SF2">
    <property type="entry name" value="CYTIDINE DEAMINASE"/>
    <property type="match status" value="1"/>
</dbReference>
<accession>A0A846ZQ02</accession>
<evidence type="ECO:0000256" key="9">
    <source>
        <dbReference type="ARBA" id="ARBA00032005"/>
    </source>
</evidence>
<protein>
    <recommendedName>
        <fullName evidence="5 15">Cytidine deaminase</fullName>
        <ecNumber evidence="4 15">3.5.4.5</ecNumber>
    </recommendedName>
    <alternativeName>
        <fullName evidence="9 15">Cytidine aminohydrolase</fullName>
    </alternativeName>
</protein>
<gene>
    <name evidence="17" type="primary">cdd</name>
    <name evidence="17" type="ORF">HF690_12225</name>
</gene>
<dbReference type="InterPro" id="IPR050202">
    <property type="entry name" value="Cyt/Deoxycyt_deaminase"/>
</dbReference>
<feature type="domain" description="CMP/dCMP-type deaminase" evidence="16">
    <location>
        <begin position="59"/>
        <end position="188"/>
    </location>
</feature>
<dbReference type="InterPro" id="IPR002125">
    <property type="entry name" value="CMP_dCMP_dom"/>
</dbReference>
<dbReference type="Proteomes" id="UP000541636">
    <property type="component" value="Unassembled WGS sequence"/>
</dbReference>
<evidence type="ECO:0000256" key="4">
    <source>
        <dbReference type="ARBA" id="ARBA00012783"/>
    </source>
</evidence>
<keyword evidence="7 15" id="KW-0378">Hydrolase</keyword>
<evidence type="ECO:0000256" key="2">
    <source>
        <dbReference type="ARBA" id="ARBA00003949"/>
    </source>
</evidence>
<feature type="binding site" evidence="14">
    <location>
        <position position="146"/>
    </location>
    <ligand>
        <name>Zn(2+)</name>
        <dbReference type="ChEBI" id="CHEBI:29105"/>
        <note>catalytic</note>
    </ligand>
</feature>
<evidence type="ECO:0000256" key="8">
    <source>
        <dbReference type="ARBA" id="ARBA00022833"/>
    </source>
</evidence>
<dbReference type="CDD" id="cd01283">
    <property type="entry name" value="cytidine_deaminase"/>
    <property type="match status" value="1"/>
</dbReference>
<comment type="catalytic activity">
    <reaction evidence="10 15">
        <text>2'-deoxycytidine + H2O + H(+) = 2'-deoxyuridine + NH4(+)</text>
        <dbReference type="Rhea" id="RHEA:13433"/>
        <dbReference type="ChEBI" id="CHEBI:15377"/>
        <dbReference type="ChEBI" id="CHEBI:15378"/>
        <dbReference type="ChEBI" id="CHEBI:15698"/>
        <dbReference type="ChEBI" id="CHEBI:16450"/>
        <dbReference type="ChEBI" id="CHEBI:28938"/>
        <dbReference type="EC" id="3.5.4.5"/>
    </reaction>
</comment>
<dbReference type="Gene3D" id="3.40.140.10">
    <property type="entry name" value="Cytidine Deaminase, domain 2"/>
    <property type="match status" value="1"/>
</dbReference>
<dbReference type="Pfam" id="PF00383">
    <property type="entry name" value="dCMP_cyt_deam_1"/>
    <property type="match status" value="1"/>
</dbReference>
<dbReference type="GO" id="GO:0042802">
    <property type="term" value="F:identical protein binding"/>
    <property type="evidence" value="ECO:0007669"/>
    <property type="project" value="UniProtKB-ARBA"/>
</dbReference>
<comment type="caution">
    <text evidence="17">The sequence shown here is derived from an EMBL/GenBank/DDBJ whole genome shotgun (WGS) entry which is preliminary data.</text>
</comment>
<evidence type="ECO:0000313" key="17">
    <source>
        <dbReference type="EMBL" id="NKZ39717.1"/>
    </source>
</evidence>
<comment type="catalytic activity">
    <reaction evidence="11 15">
        <text>cytidine + H2O + H(+) = uridine + NH4(+)</text>
        <dbReference type="Rhea" id="RHEA:16069"/>
        <dbReference type="ChEBI" id="CHEBI:15377"/>
        <dbReference type="ChEBI" id="CHEBI:15378"/>
        <dbReference type="ChEBI" id="CHEBI:16704"/>
        <dbReference type="ChEBI" id="CHEBI:17562"/>
        <dbReference type="ChEBI" id="CHEBI:28938"/>
        <dbReference type="EC" id="3.5.4.5"/>
    </reaction>
</comment>
<feature type="binding site" evidence="14">
    <location>
        <position position="111"/>
    </location>
    <ligand>
        <name>Zn(2+)</name>
        <dbReference type="ChEBI" id="CHEBI:29105"/>
        <note>catalytic</note>
    </ligand>
</feature>
<evidence type="ECO:0000256" key="11">
    <source>
        <dbReference type="ARBA" id="ARBA00049558"/>
    </source>
</evidence>
<dbReference type="NCBIfam" id="NF004064">
    <property type="entry name" value="PRK05578.1"/>
    <property type="match status" value="1"/>
</dbReference>
<evidence type="ECO:0000256" key="5">
    <source>
        <dbReference type="ARBA" id="ARBA00018266"/>
    </source>
</evidence>
<dbReference type="GO" id="GO:0072527">
    <property type="term" value="P:pyrimidine-containing compound metabolic process"/>
    <property type="evidence" value="ECO:0007669"/>
    <property type="project" value="UniProtKB-ARBA"/>
</dbReference>
<dbReference type="SUPFAM" id="SSF53927">
    <property type="entry name" value="Cytidine deaminase-like"/>
    <property type="match status" value="1"/>
</dbReference>
<comment type="similarity">
    <text evidence="3 15">Belongs to the cytidine and deoxycytidylate deaminase family.</text>
</comment>
<dbReference type="InterPro" id="IPR016193">
    <property type="entry name" value="Cytidine_deaminase-like"/>
</dbReference>
<evidence type="ECO:0000259" key="16">
    <source>
        <dbReference type="PROSITE" id="PS51747"/>
    </source>
</evidence>
<dbReference type="EC" id="3.5.4.5" evidence="4 15"/>
<dbReference type="PROSITE" id="PS00903">
    <property type="entry name" value="CYT_DCMP_DEAMINASES_1"/>
    <property type="match status" value="1"/>
</dbReference>
<evidence type="ECO:0000256" key="6">
    <source>
        <dbReference type="ARBA" id="ARBA00022723"/>
    </source>
</evidence>
<feature type="active site" description="Proton donor" evidence="12">
    <location>
        <position position="113"/>
    </location>
</feature>
<organism evidence="17 18">
    <name type="scientific">Oleiagrimonas citrea</name>
    <dbReference type="NCBI Taxonomy" id="1665687"/>
    <lineage>
        <taxon>Bacteria</taxon>
        <taxon>Pseudomonadati</taxon>
        <taxon>Pseudomonadota</taxon>
        <taxon>Gammaproteobacteria</taxon>
        <taxon>Lysobacterales</taxon>
        <taxon>Rhodanobacteraceae</taxon>
        <taxon>Oleiagrimonas</taxon>
    </lineage>
</organism>
<reference evidence="17 18" key="1">
    <citation type="journal article" date="2017" name="Int. J. Syst. Evol. Microbiol.">
        <title>Oleiagrimonas citrea sp. nov., a marine bacterium isolated from tidal flat sediment and emended description of the genus Oleiagrimonas Fang et al. 2015 and Oleiagrimonas soli.</title>
        <authorList>
            <person name="Yang S.H."/>
            <person name="Seo H.S."/>
            <person name="Seong C.N."/>
            <person name="Kwon K.K."/>
        </authorList>
    </citation>
    <scope>NUCLEOTIDE SEQUENCE [LARGE SCALE GENOMIC DNA]</scope>
    <source>
        <strain evidence="17 18">MEBiC09124</strain>
    </source>
</reference>
<evidence type="ECO:0000256" key="15">
    <source>
        <dbReference type="RuleBase" id="RU364006"/>
    </source>
</evidence>
<evidence type="ECO:0000256" key="10">
    <source>
        <dbReference type="ARBA" id="ARBA00049252"/>
    </source>
</evidence>
<dbReference type="GO" id="GO:0008270">
    <property type="term" value="F:zinc ion binding"/>
    <property type="evidence" value="ECO:0007669"/>
    <property type="project" value="UniProtKB-UniRule"/>
</dbReference>
<evidence type="ECO:0000256" key="12">
    <source>
        <dbReference type="PIRSR" id="PIRSR606262-1"/>
    </source>
</evidence>
<dbReference type="EMBL" id="JAAZQD010000004">
    <property type="protein sequence ID" value="NKZ39717.1"/>
    <property type="molecule type" value="Genomic_DNA"/>
</dbReference>
<evidence type="ECO:0000256" key="7">
    <source>
        <dbReference type="ARBA" id="ARBA00022801"/>
    </source>
</evidence>
<dbReference type="InterPro" id="IPR006262">
    <property type="entry name" value="Cyt_deam_tetra"/>
</dbReference>
<sequence>MATRRSPAAVSRRAATVTVILASRTVLPHRTRCRDANTQRQDIADTLAGQDHFGGGKPMNPDQLMQQARQSRDRAYAPYSNFHVGAAVLTHDGQVFGGCNIENASYGLCNCAERTALFSAIAAGCKPGDFAHIAVISDTEAPVTPCGACRQVMAELAAADTPVTLANTKGQQRRTTVAALLPDAFRFDGGA</sequence>
<dbReference type="FunFam" id="3.40.140.10:FF:000008">
    <property type="entry name" value="Cytidine deaminase"/>
    <property type="match status" value="1"/>
</dbReference>
<dbReference type="NCBIfam" id="TIGR01354">
    <property type="entry name" value="cyt_deam_tetra"/>
    <property type="match status" value="1"/>
</dbReference>
<name>A0A846ZQ02_9GAMM</name>
<dbReference type="PROSITE" id="PS51747">
    <property type="entry name" value="CYT_DCMP_DEAMINASES_2"/>
    <property type="match status" value="1"/>
</dbReference>
<keyword evidence="18" id="KW-1185">Reference proteome</keyword>
<dbReference type="GO" id="GO:0004126">
    <property type="term" value="F:cytidine deaminase activity"/>
    <property type="evidence" value="ECO:0007669"/>
    <property type="project" value="UniProtKB-UniRule"/>
</dbReference>
<proteinExistence type="inferred from homology"/>
<comment type="cofactor">
    <cofactor evidence="1 14 15">
        <name>Zn(2+)</name>
        <dbReference type="ChEBI" id="CHEBI:29105"/>
    </cofactor>
</comment>
<evidence type="ECO:0000256" key="1">
    <source>
        <dbReference type="ARBA" id="ARBA00001947"/>
    </source>
</evidence>
<evidence type="ECO:0000256" key="3">
    <source>
        <dbReference type="ARBA" id="ARBA00006576"/>
    </source>
</evidence>
<dbReference type="GO" id="GO:0055086">
    <property type="term" value="P:nucleobase-containing small molecule metabolic process"/>
    <property type="evidence" value="ECO:0007669"/>
    <property type="project" value="UniProtKB-ARBA"/>
</dbReference>
<evidence type="ECO:0000256" key="14">
    <source>
        <dbReference type="PIRSR" id="PIRSR606262-3"/>
    </source>
</evidence>
<dbReference type="GO" id="GO:0005829">
    <property type="term" value="C:cytosol"/>
    <property type="evidence" value="ECO:0007669"/>
    <property type="project" value="TreeGrafter"/>
</dbReference>
<dbReference type="AlphaFoldDB" id="A0A846ZQ02"/>
<dbReference type="PANTHER" id="PTHR11644">
    <property type="entry name" value="CYTIDINE DEAMINASE"/>
    <property type="match status" value="1"/>
</dbReference>